<feature type="chain" id="PRO_5003895236" description="DUF732 domain-containing protein" evidence="1">
    <location>
        <begin position="33"/>
        <end position="143"/>
    </location>
</feature>
<dbReference type="eggNOG" id="ENOG5034358">
    <property type="taxonomic scope" value="Bacteria"/>
</dbReference>
<keyword evidence="1" id="KW-0732">Signal</keyword>
<dbReference type="Proteomes" id="UP000008363">
    <property type="component" value="Unassembled WGS sequence"/>
</dbReference>
<evidence type="ECO:0000256" key="1">
    <source>
        <dbReference type="SAM" id="SignalP"/>
    </source>
</evidence>
<feature type="signal peptide" evidence="1">
    <location>
        <begin position="1"/>
        <end position="32"/>
    </location>
</feature>
<evidence type="ECO:0000313" key="3">
    <source>
        <dbReference type="Proteomes" id="UP000008363"/>
    </source>
</evidence>
<evidence type="ECO:0008006" key="4">
    <source>
        <dbReference type="Google" id="ProtNLM"/>
    </source>
</evidence>
<protein>
    <recommendedName>
        <fullName evidence="4">DUF732 domain-containing protein</fullName>
    </recommendedName>
</protein>
<sequence>MSVITRIRRPLGAAAAAAALTVLPFAAGTAYATPEPGPVGVPTAEVPTADAPVPVAEGEYSYLATRAVTERAASMRLPEAIASLPVPEQYRPANLALAAQFDMALQDALATPGGCVQVVVDPRARSGNLFDYGFFAVAGEYCP</sequence>
<dbReference type="EMBL" id="BAHC01000032">
    <property type="protein sequence ID" value="GAB88633.1"/>
    <property type="molecule type" value="Genomic_DNA"/>
</dbReference>
<accession>K6UYT8</accession>
<dbReference type="OrthoDB" id="4578557at2"/>
<dbReference type="AlphaFoldDB" id="K6UYT8"/>
<keyword evidence="3" id="KW-1185">Reference proteome</keyword>
<dbReference type="RefSeq" id="WP_006330229.1">
    <property type="nucleotide sequence ID" value="NZ_BAHC01000032.1"/>
</dbReference>
<reference evidence="2 3" key="1">
    <citation type="submission" date="2012-08" db="EMBL/GenBank/DDBJ databases">
        <title>Whole genome shotgun sequence of Gordonia rhizosphera NBRC 16068.</title>
        <authorList>
            <person name="Takarada H."/>
            <person name="Isaki S."/>
            <person name="Hosoyama A."/>
            <person name="Tsuchikane K."/>
            <person name="Katsumata H."/>
            <person name="Baba S."/>
            <person name="Ohji S."/>
            <person name="Yamazaki S."/>
            <person name="Fujita N."/>
        </authorList>
    </citation>
    <scope>NUCLEOTIDE SEQUENCE [LARGE SCALE GENOMIC DNA]</scope>
    <source>
        <strain evidence="2 3">NBRC 16068</strain>
    </source>
</reference>
<name>K6UYT8_9ACTN</name>
<gene>
    <name evidence="2" type="ORF">GORHZ_032_00230</name>
</gene>
<proteinExistence type="predicted"/>
<evidence type="ECO:0000313" key="2">
    <source>
        <dbReference type="EMBL" id="GAB88633.1"/>
    </source>
</evidence>
<comment type="caution">
    <text evidence="2">The sequence shown here is derived from an EMBL/GenBank/DDBJ whole genome shotgun (WGS) entry which is preliminary data.</text>
</comment>
<organism evidence="2 3">
    <name type="scientific">Gordonia rhizosphera NBRC 16068</name>
    <dbReference type="NCBI Taxonomy" id="1108045"/>
    <lineage>
        <taxon>Bacteria</taxon>
        <taxon>Bacillati</taxon>
        <taxon>Actinomycetota</taxon>
        <taxon>Actinomycetes</taxon>
        <taxon>Mycobacteriales</taxon>
        <taxon>Gordoniaceae</taxon>
        <taxon>Gordonia</taxon>
    </lineage>
</organism>